<evidence type="ECO:0000256" key="5">
    <source>
        <dbReference type="ARBA" id="ARBA00022692"/>
    </source>
</evidence>
<dbReference type="EMBL" id="MU251466">
    <property type="protein sequence ID" value="KAG9234340.1"/>
    <property type="molecule type" value="Genomic_DNA"/>
</dbReference>
<dbReference type="GO" id="GO:0033617">
    <property type="term" value="P:mitochondrial respiratory chain complex IV assembly"/>
    <property type="evidence" value="ECO:0007669"/>
    <property type="project" value="UniProtKB-UniRule"/>
</dbReference>
<keyword evidence="5 9" id="KW-0812">Transmembrane</keyword>
<gene>
    <name evidence="11" type="ORF">BJ875DRAFT_16475</name>
</gene>
<evidence type="ECO:0000256" key="9">
    <source>
        <dbReference type="RuleBase" id="RU367056"/>
    </source>
</evidence>
<evidence type="ECO:0000313" key="12">
    <source>
        <dbReference type="Proteomes" id="UP000824998"/>
    </source>
</evidence>
<feature type="domain" description="Cytochrome c oxidase assembly factor 3 mitochondrial coiled-coil" evidence="10">
    <location>
        <begin position="40"/>
        <end position="80"/>
    </location>
</feature>
<evidence type="ECO:0000256" key="7">
    <source>
        <dbReference type="ARBA" id="ARBA00023128"/>
    </source>
</evidence>
<comment type="subcellular location">
    <subcellularLocation>
        <location evidence="2">Mitochondrion membrane</location>
        <topology evidence="2">Single-pass membrane protein</topology>
    </subcellularLocation>
</comment>
<evidence type="ECO:0000256" key="4">
    <source>
        <dbReference type="ARBA" id="ARBA00011351"/>
    </source>
</evidence>
<comment type="subunit">
    <text evidence="4 9">Component of 250-400 kDa complexes called cytochrome oxidase assembly intermediates or COA complexes.</text>
</comment>
<keyword evidence="6 9" id="KW-1133">Transmembrane helix</keyword>
<evidence type="ECO:0000256" key="8">
    <source>
        <dbReference type="ARBA" id="ARBA00023136"/>
    </source>
</evidence>
<dbReference type="InterPro" id="IPR018628">
    <property type="entry name" value="Coa3_CC"/>
</dbReference>
<organism evidence="11 12">
    <name type="scientific">Amylocarpus encephaloides</name>
    <dbReference type="NCBI Taxonomy" id="45428"/>
    <lineage>
        <taxon>Eukaryota</taxon>
        <taxon>Fungi</taxon>
        <taxon>Dikarya</taxon>
        <taxon>Ascomycota</taxon>
        <taxon>Pezizomycotina</taxon>
        <taxon>Leotiomycetes</taxon>
        <taxon>Helotiales</taxon>
        <taxon>Helotiales incertae sedis</taxon>
        <taxon>Amylocarpus</taxon>
    </lineage>
</organism>
<dbReference type="GO" id="GO:0005743">
    <property type="term" value="C:mitochondrial inner membrane"/>
    <property type="evidence" value="ECO:0007669"/>
    <property type="project" value="UniProtKB-UniRule"/>
</dbReference>
<dbReference type="Pfam" id="PF09813">
    <property type="entry name" value="Coa3_cc"/>
    <property type="match status" value="1"/>
</dbReference>
<comment type="function">
    <text evidence="1 9">Required for assembly of cytochrome c oxidase (complex IV).</text>
</comment>
<dbReference type="AlphaFoldDB" id="A0A9P7YIQ4"/>
<keyword evidence="9" id="KW-0999">Mitochondrion inner membrane</keyword>
<evidence type="ECO:0000256" key="2">
    <source>
        <dbReference type="ARBA" id="ARBA00004304"/>
    </source>
</evidence>
<evidence type="ECO:0000313" key="11">
    <source>
        <dbReference type="EMBL" id="KAG9234340.1"/>
    </source>
</evidence>
<accession>A0A9P7YIQ4</accession>
<evidence type="ECO:0000256" key="6">
    <source>
        <dbReference type="ARBA" id="ARBA00022989"/>
    </source>
</evidence>
<evidence type="ECO:0000256" key="1">
    <source>
        <dbReference type="ARBA" id="ARBA00003064"/>
    </source>
</evidence>
<comment type="similarity">
    <text evidence="3 9">Belongs to the COA3 family.</text>
</comment>
<keyword evidence="8 9" id="KW-0472">Membrane</keyword>
<dbReference type="PANTHER" id="PTHR15642:SF3">
    <property type="entry name" value="CYTOCHROME C OXIDASE ASSEMBLY FACTOR 3 HOMOLOG, MITOCHONDRIAL"/>
    <property type="match status" value="1"/>
</dbReference>
<dbReference type="InterPro" id="IPR041752">
    <property type="entry name" value="Coa3"/>
</dbReference>
<dbReference type="OrthoDB" id="10018333at2759"/>
<evidence type="ECO:0000259" key="10">
    <source>
        <dbReference type="Pfam" id="PF09813"/>
    </source>
</evidence>
<proteinExistence type="inferred from homology"/>
<reference evidence="11" key="1">
    <citation type="journal article" date="2021" name="IMA Fungus">
        <title>Genomic characterization of three marine fungi, including Emericellopsis atlantica sp. nov. with signatures of a generalist lifestyle and marine biomass degradation.</title>
        <authorList>
            <person name="Hagestad O.C."/>
            <person name="Hou L."/>
            <person name="Andersen J.H."/>
            <person name="Hansen E.H."/>
            <person name="Altermark B."/>
            <person name="Li C."/>
            <person name="Kuhnert E."/>
            <person name="Cox R.J."/>
            <person name="Crous P.W."/>
            <person name="Spatafora J.W."/>
            <person name="Lail K."/>
            <person name="Amirebrahimi M."/>
            <person name="Lipzen A."/>
            <person name="Pangilinan J."/>
            <person name="Andreopoulos W."/>
            <person name="Hayes R.D."/>
            <person name="Ng V."/>
            <person name="Grigoriev I.V."/>
            <person name="Jackson S.A."/>
            <person name="Sutton T.D.S."/>
            <person name="Dobson A.D.W."/>
            <person name="Rama T."/>
        </authorList>
    </citation>
    <scope>NUCLEOTIDE SEQUENCE</scope>
    <source>
        <strain evidence="11">TRa018bII</strain>
    </source>
</reference>
<feature type="transmembrane region" description="Helical" evidence="9">
    <location>
        <begin position="47"/>
        <end position="68"/>
    </location>
</feature>
<keyword evidence="7 9" id="KW-0496">Mitochondrion</keyword>
<name>A0A9P7YIQ4_9HELO</name>
<comment type="caution">
    <text evidence="11">The sequence shown here is derived from an EMBL/GenBank/DDBJ whole genome shotgun (WGS) entry which is preliminary data.</text>
</comment>
<protein>
    <recommendedName>
        <fullName evidence="9">Cytochrome c oxidase assembly factor 3</fullName>
    </recommendedName>
</protein>
<keyword evidence="12" id="KW-1185">Reference proteome</keyword>
<sequence length="102" mass="11296">MAVKESYVEKVLAAIYTSRNMGILPRSSYYDEHYKQSAALIRARRPYLIKNAITGIGLFGFCIGVYAFTIRAVSQDEFEDVKVPDAVQQSPRAGASTMPSAK</sequence>
<dbReference type="Proteomes" id="UP000824998">
    <property type="component" value="Unassembled WGS sequence"/>
</dbReference>
<evidence type="ECO:0000256" key="3">
    <source>
        <dbReference type="ARBA" id="ARBA00007035"/>
    </source>
</evidence>
<dbReference type="PANTHER" id="PTHR15642">
    <property type="entry name" value="CYTOCHROME C OXIDASE ASSEMBLY FACTOR 3, MITOCHONDRIAL"/>
    <property type="match status" value="1"/>
</dbReference>